<dbReference type="RefSeq" id="WP_282585993.1">
    <property type="nucleotide sequence ID" value="NZ_JAMOIM010000010.1"/>
</dbReference>
<comment type="caution">
    <text evidence="1">The sequence shown here is derived from an EMBL/GenBank/DDBJ whole genome shotgun (WGS) entry which is preliminary data.</text>
</comment>
<evidence type="ECO:0000313" key="1">
    <source>
        <dbReference type="EMBL" id="MCW6509624.1"/>
    </source>
</evidence>
<dbReference type="Gene3D" id="1.10.260.40">
    <property type="entry name" value="lambda repressor-like DNA-binding domains"/>
    <property type="match status" value="1"/>
</dbReference>
<proteinExistence type="predicted"/>
<evidence type="ECO:0000313" key="2">
    <source>
        <dbReference type="Proteomes" id="UP001165667"/>
    </source>
</evidence>
<keyword evidence="2" id="KW-1185">Reference proteome</keyword>
<protein>
    <submittedName>
        <fullName evidence="1">Helix-turn-helix transcriptional regulator</fullName>
    </submittedName>
</protein>
<dbReference type="Proteomes" id="UP001165667">
    <property type="component" value="Unassembled WGS sequence"/>
</dbReference>
<dbReference type="InterPro" id="IPR001387">
    <property type="entry name" value="Cro/C1-type_HTH"/>
</dbReference>
<dbReference type="CDD" id="cd00093">
    <property type="entry name" value="HTH_XRE"/>
    <property type="match status" value="1"/>
</dbReference>
<sequence>MARAALGLSVDDLARESGVPGPAITDLEAGKTGKGDVVSALNIYFATHGIELIDDDGVRARTAAAGGFIPVDQLTTANDGGVS</sequence>
<reference evidence="1" key="1">
    <citation type="submission" date="2022-05" db="EMBL/GenBank/DDBJ databases">
        <authorList>
            <person name="Pankratov T."/>
        </authorList>
    </citation>
    <scope>NUCLEOTIDE SEQUENCE</scope>
    <source>
        <strain evidence="1">BP6-180914</strain>
    </source>
</reference>
<name>A0AA41YWX3_9HYPH</name>
<dbReference type="GO" id="GO:0003677">
    <property type="term" value="F:DNA binding"/>
    <property type="evidence" value="ECO:0007669"/>
    <property type="project" value="InterPro"/>
</dbReference>
<dbReference type="AlphaFoldDB" id="A0AA41YWX3"/>
<dbReference type="EMBL" id="JAMOIM010000010">
    <property type="protein sequence ID" value="MCW6509624.1"/>
    <property type="molecule type" value="Genomic_DNA"/>
</dbReference>
<organism evidence="1 2">
    <name type="scientific">Lichenifustis flavocetrariae</name>
    <dbReference type="NCBI Taxonomy" id="2949735"/>
    <lineage>
        <taxon>Bacteria</taxon>
        <taxon>Pseudomonadati</taxon>
        <taxon>Pseudomonadota</taxon>
        <taxon>Alphaproteobacteria</taxon>
        <taxon>Hyphomicrobiales</taxon>
        <taxon>Lichenihabitantaceae</taxon>
        <taxon>Lichenifustis</taxon>
    </lineage>
</organism>
<gene>
    <name evidence="1" type="ORF">M8523_16510</name>
</gene>
<accession>A0AA41YWX3</accession>
<dbReference type="InterPro" id="IPR010982">
    <property type="entry name" value="Lambda_DNA-bd_dom_sf"/>
</dbReference>